<keyword evidence="1" id="KW-0812">Transmembrane</keyword>
<evidence type="ECO:0008006" key="4">
    <source>
        <dbReference type="Google" id="ProtNLM"/>
    </source>
</evidence>
<keyword evidence="1" id="KW-0472">Membrane</keyword>
<proteinExistence type="predicted"/>
<dbReference type="SUPFAM" id="SSF103481">
    <property type="entry name" value="Multidrug resistance efflux transporter EmrE"/>
    <property type="match status" value="1"/>
</dbReference>
<name>E0S0G4_BUTPB</name>
<dbReference type="eggNOG" id="COG2076">
    <property type="taxonomic scope" value="Bacteria"/>
</dbReference>
<keyword evidence="1" id="KW-1133">Transmembrane helix</keyword>
<organism evidence="2 3">
    <name type="scientific">Butyrivibrio proteoclasticus (strain ATCC 51982 / DSM 14932 / B316)</name>
    <name type="common">Clostridium proteoclasticum</name>
    <dbReference type="NCBI Taxonomy" id="515622"/>
    <lineage>
        <taxon>Bacteria</taxon>
        <taxon>Bacillati</taxon>
        <taxon>Bacillota</taxon>
        <taxon>Clostridia</taxon>
        <taxon>Lachnospirales</taxon>
        <taxon>Lachnospiraceae</taxon>
        <taxon>Butyrivibrio</taxon>
    </lineage>
</organism>
<dbReference type="HOGENOM" id="CLU_131462_7_0_9"/>
<keyword evidence="3" id="KW-1185">Reference proteome</keyword>
<evidence type="ECO:0000256" key="1">
    <source>
        <dbReference type="SAM" id="Phobius"/>
    </source>
</evidence>
<protein>
    <recommendedName>
        <fullName evidence="4">EamA-like transporter family protein</fullName>
    </recommendedName>
</protein>
<dbReference type="EMBL" id="CP001810">
    <property type="protein sequence ID" value="ADL33289.1"/>
    <property type="molecule type" value="Genomic_DNA"/>
</dbReference>
<dbReference type="AlphaFoldDB" id="E0S0G4"/>
<reference evidence="2 3" key="1">
    <citation type="journal article" date="2010" name="PLoS ONE">
        <title>The glycobiome of the rumen bacterium Butyrivibrio proteoclasticus B316(T) highlights adaptation to a polysaccharide-rich environment.</title>
        <authorList>
            <person name="Kelly W.J."/>
            <person name="Leahy S.C."/>
            <person name="Altermann E."/>
            <person name="Yeoman C.J."/>
            <person name="Dunne J.C."/>
            <person name="Kong Z."/>
            <person name="Pacheco D.M."/>
            <person name="Li D."/>
            <person name="Noel S.J."/>
            <person name="Moon C.D."/>
            <person name="Cookson A.L."/>
            <person name="Attwood G.T."/>
        </authorList>
    </citation>
    <scope>NUCLEOTIDE SEQUENCE [LARGE SCALE GENOMIC DNA]</scope>
    <source>
        <strain evidence="3">ATCC 51982 / DSM 14932 / B316</strain>
    </source>
</reference>
<feature type="transmembrane region" description="Helical" evidence="1">
    <location>
        <begin position="41"/>
        <end position="71"/>
    </location>
</feature>
<dbReference type="KEGG" id="bpb:bpr_I0543"/>
<gene>
    <name evidence="2" type="ordered locus">bpr_I0543</name>
</gene>
<dbReference type="STRING" id="515622.bpr_I0543"/>
<evidence type="ECO:0000313" key="2">
    <source>
        <dbReference type="EMBL" id="ADL33289.1"/>
    </source>
</evidence>
<evidence type="ECO:0000313" key="3">
    <source>
        <dbReference type="Proteomes" id="UP000001299"/>
    </source>
</evidence>
<feature type="transmembrane region" description="Helical" evidence="1">
    <location>
        <begin position="92"/>
        <end position="112"/>
    </location>
</feature>
<dbReference type="Proteomes" id="UP000001299">
    <property type="component" value="Chromosome 1"/>
</dbReference>
<sequence length="113" mass="12758">MINMFFFLMILAELVAASSQMLLKKSAGKEYPSFIREYLNVLVISGYGLLVVSMIITIVCYGGLGYMGTVVMEPINYILVMIMSRIFFKEKFTTKKIIGVLFIIVGIAVFYMP</sequence>
<dbReference type="Gene3D" id="1.10.3730.20">
    <property type="match status" value="1"/>
</dbReference>
<dbReference type="InterPro" id="IPR037185">
    <property type="entry name" value="EmrE-like"/>
</dbReference>
<accession>E0S0G4</accession>
<dbReference type="RefSeq" id="WP_013279946.1">
    <property type="nucleotide sequence ID" value="NC_014387.1"/>
</dbReference>